<dbReference type="OrthoDB" id="1933187at2759"/>
<comment type="caution">
    <text evidence="2">The sequence shown here is derived from an EMBL/GenBank/DDBJ whole genome shotgun (WGS) entry which is preliminary data.</text>
</comment>
<feature type="region of interest" description="Disordered" evidence="1">
    <location>
        <begin position="1"/>
        <end position="40"/>
    </location>
</feature>
<reference evidence="2" key="1">
    <citation type="submission" date="2021-03" db="EMBL/GenBank/DDBJ databases">
        <authorList>
            <person name="Li Z."/>
            <person name="Yang C."/>
        </authorList>
    </citation>
    <scope>NUCLEOTIDE SEQUENCE</scope>
    <source>
        <strain evidence="2">Dzin_1.0</strain>
        <tissue evidence="2">Leaf</tissue>
    </source>
</reference>
<feature type="compositionally biased region" description="Basic residues" evidence="1">
    <location>
        <begin position="22"/>
        <end position="31"/>
    </location>
</feature>
<evidence type="ECO:0000313" key="2">
    <source>
        <dbReference type="EMBL" id="KAJ0964783.1"/>
    </source>
</evidence>
<evidence type="ECO:0000313" key="3">
    <source>
        <dbReference type="Proteomes" id="UP001085076"/>
    </source>
</evidence>
<dbReference type="PANTHER" id="PTHR37238:SF1">
    <property type="entry name" value="OS05G0532500 PROTEIN"/>
    <property type="match status" value="1"/>
</dbReference>
<sequence>MLKTREKSTARKPLADISNGGKRSRPGKKKAPAADRNDGDGAIDRLLLARSDLSDLIAQVDELVTRALANKTMDKSGGQVIESFRNVLCDMHSSLKAWVPRLQHAFADTSAKTEHKLRHTTNACSVSAEYGDRNALPNSESKDKLEVSSVTPCILACWYMCTVDCGRQLFANPTAKINIIIIQTSRFIKIYVGKKHYWRIVMCPVEYRH</sequence>
<evidence type="ECO:0000256" key="1">
    <source>
        <dbReference type="SAM" id="MobiDB-lite"/>
    </source>
</evidence>
<dbReference type="Proteomes" id="UP001085076">
    <property type="component" value="Miscellaneous, Linkage group lg08"/>
</dbReference>
<name>A0A9D5C2H6_9LILI</name>
<dbReference type="AlphaFoldDB" id="A0A9D5C2H6"/>
<gene>
    <name evidence="2" type="ORF">J5N97_025921</name>
</gene>
<proteinExistence type="predicted"/>
<dbReference type="EMBL" id="JAGGNH010000008">
    <property type="protein sequence ID" value="KAJ0964783.1"/>
    <property type="molecule type" value="Genomic_DNA"/>
</dbReference>
<reference evidence="2" key="2">
    <citation type="journal article" date="2022" name="Hortic Res">
        <title>The genome of Dioscorea zingiberensis sheds light on the biosynthesis, origin and evolution of the medicinally important diosgenin saponins.</title>
        <authorList>
            <person name="Li Y."/>
            <person name="Tan C."/>
            <person name="Li Z."/>
            <person name="Guo J."/>
            <person name="Li S."/>
            <person name="Chen X."/>
            <person name="Wang C."/>
            <person name="Dai X."/>
            <person name="Yang H."/>
            <person name="Song W."/>
            <person name="Hou L."/>
            <person name="Xu J."/>
            <person name="Tong Z."/>
            <person name="Xu A."/>
            <person name="Yuan X."/>
            <person name="Wang W."/>
            <person name="Yang Q."/>
            <person name="Chen L."/>
            <person name="Sun Z."/>
            <person name="Wang K."/>
            <person name="Pan B."/>
            <person name="Chen J."/>
            <person name="Bao Y."/>
            <person name="Liu F."/>
            <person name="Qi X."/>
            <person name="Gang D.R."/>
            <person name="Wen J."/>
            <person name="Li J."/>
        </authorList>
    </citation>
    <scope>NUCLEOTIDE SEQUENCE</scope>
    <source>
        <strain evidence="2">Dzin_1.0</strain>
    </source>
</reference>
<protein>
    <submittedName>
        <fullName evidence="2">Uncharacterized protein</fullName>
    </submittedName>
</protein>
<accession>A0A9D5C2H6</accession>
<organism evidence="2 3">
    <name type="scientific">Dioscorea zingiberensis</name>
    <dbReference type="NCBI Taxonomy" id="325984"/>
    <lineage>
        <taxon>Eukaryota</taxon>
        <taxon>Viridiplantae</taxon>
        <taxon>Streptophyta</taxon>
        <taxon>Embryophyta</taxon>
        <taxon>Tracheophyta</taxon>
        <taxon>Spermatophyta</taxon>
        <taxon>Magnoliopsida</taxon>
        <taxon>Liliopsida</taxon>
        <taxon>Dioscoreales</taxon>
        <taxon>Dioscoreaceae</taxon>
        <taxon>Dioscorea</taxon>
    </lineage>
</organism>
<dbReference type="PANTHER" id="PTHR37238">
    <property type="entry name" value="OS05G0532500 PROTEIN"/>
    <property type="match status" value="1"/>
</dbReference>
<keyword evidence="3" id="KW-1185">Reference proteome</keyword>